<keyword evidence="1" id="KW-0812">Transmembrane</keyword>
<accession>A0A0J9TKS2</accession>
<dbReference type="OrthoDB" id="389412at2759"/>
<sequence length="305" mass="35598">MELLGYYSIKNNVKFVVLLKIFTYLLLIWNQNNEVVNIYNKNSCYIYVLLCKFYNFKGHLDKSLENKYKSDVSLDMYFNRLLAKHDLQRELKYSRQGAKLSNDVMNKNTKNVLNDTSSYGQLSKKGKTGLDVYMNDYKRRYRKKKGLSKLDCYCEKKVFNKIHHLYEIAEKMQNDEKRLKKFFLKKYGLVFILFALLPALGLIFPILFGGKEKGKALINLCTNEEHLKGEGSHVTSCASIYSSIDQTAFDNIGLSNYVIFSIIGAIVSIFFIYIVIKLIKYERLKSRKGKMSAKEYCSFCKDVFF</sequence>
<feature type="transmembrane region" description="Helical" evidence="1">
    <location>
        <begin position="187"/>
        <end position="208"/>
    </location>
</feature>
<evidence type="ECO:0000256" key="1">
    <source>
        <dbReference type="SAM" id="Phobius"/>
    </source>
</evidence>
<protein>
    <recommendedName>
        <fullName evidence="4">Variable surface protein Vir35</fullName>
    </recommendedName>
</protein>
<organism evidence="2 3">
    <name type="scientific">Plasmodium vivax Mauritania I</name>
    <dbReference type="NCBI Taxonomy" id="1035515"/>
    <lineage>
        <taxon>Eukaryota</taxon>
        <taxon>Sar</taxon>
        <taxon>Alveolata</taxon>
        <taxon>Apicomplexa</taxon>
        <taxon>Aconoidasida</taxon>
        <taxon>Haemosporida</taxon>
        <taxon>Plasmodiidae</taxon>
        <taxon>Plasmodium</taxon>
        <taxon>Plasmodium (Plasmodium)</taxon>
    </lineage>
</organism>
<evidence type="ECO:0000313" key="2">
    <source>
        <dbReference type="EMBL" id="KMZ95701.1"/>
    </source>
</evidence>
<keyword evidence="1" id="KW-1133">Transmembrane helix</keyword>
<dbReference type="AlphaFoldDB" id="A0A0J9TKS2"/>
<evidence type="ECO:0000313" key="3">
    <source>
        <dbReference type="Proteomes" id="UP000053776"/>
    </source>
</evidence>
<keyword evidence="1" id="KW-0472">Membrane</keyword>
<dbReference type="EMBL" id="KQ234976">
    <property type="protein sequence ID" value="KMZ95701.1"/>
    <property type="molecule type" value="Genomic_DNA"/>
</dbReference>
<feature type="transmembrane region" description="Helical" evidence="1">
    <location>
        <begin position="12"/>
        <end position="29"/>
    </location>
</feature>
<dbReference type="Proteomes" id="UP000053776">
    <property type="component" value="Unassembled WGS sequence"/>
</dbReference>
<dbReference type="InterPro" id="IPR022139">
    <property type="entry name" value="Fam-L/Fam-M-like_plasmodium"/>
</dbReference>
<proteinExistence type="predicted"/>
<reference evidence="2 3" key="1">
    <citation type="submission" date="2011-08" db="EMBL/GenBank/DDBJ databases">
        <title>The Genome Sequence of Plasmodium vivax Mauritania I.</title>
        <authorList>
            <consortium name="The Broad Institute Genome Sequencing Platform"/>
            <consortium name="The Broad Institute Genome Sequencing Center for Infectious Disease"/>
            <person name="Neafsey D."/>
            <person name="Carlton J."/>
            <person name="Barnwell J."/>
            <person name="Collins W."/>
            <person name="Escalante A."/>
            <person name="Mullikin J."/>
            <person name="Saul A."/>
            <person name="Guigo R."/>
            <person name="Camara F."/>
            <person name="Young S.K."/>
            <person name="Zeng Q."/>
            <person name="Gargeya S."/>
            <person name="Fitzgerald M."/>
            <person name="Haas B."/>
            <person name="Abouelleil A."/>
            <person name="Alvarado L."/>
            <person name="Arachchi H.M."/>
            <person name="Berlin A."/>
            <person name="Brown A."/>
            <person name="Chapman S.B."/>
            <person name="Chen Z."/>
            <person name="Dunbar C."/>
            <person name="Freedman E."/>
            <person name="Gearin G."/>
            <person name="Gellesch M."/>
            <person name="Goldberg J."/>
            <person name="Griggs A."/>
            <person name="Gujja S."/>
            <person name="Heiman D."/>
            <person name="Howarth C."/>
            <person name="Larson L."/>
            <person name="Lui A."/>
            <person name="MacDonald P.J.P."/>
            <person name="Montmayeur A."/>
            <person name="Murphy C."/>
            <person name="Neiman D."/>
            <person name="Pearson M."/>
            <person name="Priest M."/>
            <person name="Roberts A."/>
            <person name="Saif S."/>
            <person name="Shea T."/>
            <person name="Shenoy N."/>
            <person name="Sisk P."/>
            <person name="Stolte C."/>
            <person name="Sykes S."/>
            <person name="Wortman J."/>
            <person name="Nusbaum C."/>
            <person name="Birren B."/>
        </authorList>
    </citation>
    <scope>NUCLEOTIDE SEQUENCE [LARGE SCALE GENOMIC DNA]</scope>
    <source>
        <strain evidence="2 3">Mauritania I</strain>
    </source>
</reference>
<dbReference type="Pfam" id="PF12420">
    <property type="entry name" value="DUF3671"/>
    <property type="match status" value="1"/>
</dbReference>
<evidence type="ECO:0008006" key="4">
    <source>
        <dbReference type="Google" id="ProtNLM"/>
    </source>
</evidence>
<feature type="transmembrane region" description="Helical" evidence="1">
    <location>
        <begin position="257"/>
        <end position="279"/>
    </location>
</feature>
<gene>
    <name evidence="2" type="ORF">PVMG_06103</name>
</gene>
<name>A0A0J9TKS2_PLAVI</name>